<dbReference type="NCBIfam" id="TIGR03568">
    <property type="entry name" value="NeuC_NnaA"/>
    <property type="match status" value="1"/>
</dbReference>
<dbReference type="Pfam" id="PF02350">
    <property type="entry name" value="Epimerase_2"/>
    <property type="match status" value="1"/>
</dbReference>
<dbReference type="PANTHER" id="PTHR43174">
    <property type="entry name" value="UDP-N-ACETYLGLUCOSAMINE 2-EPIMERASE"/>
    <property type="match status" value="1"/>
</dbReference>
<dbReference type="SUPFAM" id="SSF53756">
    <property type="entry name" value="UDP-Glycosyltransferase/glycogen phosphorylase"/>
    <property type="match status" value="1"/>
</dbReference>
<feature type="domain" description="UDP-N-acetylglucosamine 2-epimerase" evidence="1">
    <location>
        <begin position="27"/>
        <end position="374"/>
    </location>
</feature>
<dbReference type="STRING" id="1381081.BIY22_12930"/>
<comment type="caution">
    <text evidence="2">The sequence shown here is derived from an EMBL/GenBank/DDBJ whole genome shotgun (WGS) entry which is preliminary data.</text>
</comment>
<dbReference type="AlphaFoldDB" id="A0A1Q9HAS0"/>
<accession>A0A1Q9HAS0</accession>
<protein>
    <submittedName>
        <fullName evidence="2">UDP-N-acetyl-D-glucosamine 2-epimerase, UDP-hydrolysing</fullName>
    </submittedName>
</protein>
<name>A0A1Q9HAS0_9VIBR</name>
<dbReference type="Gene3D" id="3.40.50.2000">
    <property type="entry name" value="Glycogen Phosphorylase B"/>
    <property type="match status" value="2"/>
</dbReference>
<evidence type="ECO:0000313" key="3">
    <source>
        <dbReference type="Proteomes" id="UP000186313"/>
    </source>
</evidence>
<dbReference type="RefSeq" id="WP_075710653.1">
    <property type="nucleotide sequence ID" value="NZ_MJMJ01000044.1"/>
</dbReference>
<dbReference type="GO" id="GO:0006047">
    <property type="term" value="P:UDP-N-acetylglucosamine metabolic process"/>
    <property type="evidence" value="ECO:0007669"/>
    <property type="project" value="InterPro"/>
</dbReference>
<dbReference type="GO" id="GO:0004553">
    <property type="term" value="F:hydrolase activity, hydrolyzing O-glycosyl compounds"/>
    <property type="evidence" value="ECO:0007669"/>
    <property type="project" value="InterPro"/>
</dbReference>
<organism evidence="2 3">
    <name type="scientific">Vibrio panuliri</name>
    <dbReference type="NCBI Taxonomy" id="1381081"/>
    <lineage>
        <taxon>Bacteria</taxon>
        <taxon>Pseudomonadati</taxon>
        <taxon>Pseudomonadota</taxon>
        <taxon>Gammaproteobacteria</taxon>
        <taxon>Vibrionales</taxon>
        <taxon>Vibrionaceae</taxon>
        <taxon>Vibrio</taxon>
    </lineage>
</organism>
<dbReference type="InterPro" id="IPR020004">
    <property type="entry name" value="UDP-GlcNAc_Epase"/>
</dbReference>
<sequence length="393" mass="42988">MTSAYNKKVAVFTGTRAEYGLLFWLLKDIQNDPELQLQLLVSGMHLSPEFGETYQQIERDGFHIDEKIEILLSSDSAVGTAKSMGLGVLGFADALARLAPDVLVILGDRFEALAAAQTAMILRIPIIHLHGGEITEGAYDDAIRHAITKLSYLHGTSTEEYRQRVIQLGEVPKRVRNIGAIGLDHLKRAKFMSVEELSESLDFSLTKPYFLVTYHPVTLGNEAPEASFQALLDALDEHPDHQVILTYPNADDGGRRIIPILEAYAKASPERVLAIPSLGQVRYLSAVKHAAAVVGNSSSGIIEVPAFDVPTVNIGARQKGRLAAKSVLHCAPTQAAIGDAMTQALSRSYCQNGEVIDNPYGQGDSSRQVIEMIKSLQFDPCKTFFDVAFERVE</sequence>
<dbReference type="PANTHER" id="PTHR43174:SF3">
    <property type="entry name" value="UDP-N-ACETYLGLUCOSAMINE 2-EPIMERASE"/>
    <property type="match status" value="1"/>
</dbReference>
<gene>
    <name evidence="2" type="ORF">BIY22_12930</name>
</gene>
<dbReference type="OrthoDB" id="9803238at2"/>
<evidence type="ECO:0000313" key="2">
    <source>
        <dbReference type="EMBL" id="OLQ86148.1"/>
    </source>
</evidence>
<dbReference type="InterPro" id="IPR029767">
    <property type="entry name" value="WecB-like"/>
</dbReference>
<dbReference type="InterPro" id="IPR003331">
    <property type="entry name" value="UDP_GlcNAc_Epimerase_2_dom"/>
</dbReference>
<evidence type="ECO:0000259" key="1">
    <source>
        <dbReference type="Pfam" id="PF02350"/>
    </source>
</evidence>
<dbReference type="EMBL" id="MJMJ01000044">
    <property type="protein sequence ID" value="OLQ86148.1"/>
    <property type="molecule type" value="Genomic_DNA"/>
</dbReference>
<dbReference type="Proteomes" id="UP000186313">
    <property type="component" value="Unassembled WGS sequence"/>
</dbReference>
<reference evidence="2 3" key="1">
    <citation type="submission" date="2016-09" db="EMBL/GenBank/DDBJ databases">
        <title>Genomic Taxonomy of the Vibrionaceae.</title>
        <authorList>
            <person name="Gonzalez-Castillo A."/>
            <person name="Gomez-Gil B."/>
            <person name="Enciso-Ibarra K."/>
        </authorList>
    </citation>
    <scope>NUCLEOTIDE SEQUENCE [LARGE SCALE GENOMIC DNA]</scope>
    <source>
        <strain evidence="2 3">CAIM 703</strain>
    </source>
</reference>
<dbReference type="CDD" id="cd03786">
    <property type="entry name" value="GTB_UDP-GlcNAc_2-Epimerase"/>
    <property type="match status" value="1"/>
</dbReference>
<proteinExistence type="predicted"/>